<feature type="modified residue" description="4-aspartylphosphate" evidence="1">
    <location>
        <position position="273"/>
    </location>
</feature>
<reference evidence="3" key="2">
    <citation type="journal article" date="2023" name="Int. J. Mol. Sci.">
        <title>De Novo Assembly and Annotation of 11 Diverse Shrub Willow (Salix) Genomes Reveals Novel Gene Organization in Sex-Linked Regions.</title>
        <authorList>
            <person name="Hyden B."/>
            <person name="Feng K."/>
            <person name="Yates T.B."/>
            <person name="Jawdy S."/>
            <person name="Cereghino C."/>
            <person name="Smart L.B."/>
            <person name="Muchero W."/>
        </authorList>
    </citation>
    <scope>NUCLEOTIDE SEQUENCE</scope>
    <source>
        <tissue evidence="3">Shoot tip</tissue>
    </source>
</reference>
<proteinExistence type="predicted"/>
<dbReference type="InterPro" id="IPR011006">
    <property type="entry name" value="CheY-like_superfamily"/>
</dbReference>
<dbReference type="Gene3D" id="3.40.50.2300">
    <property type="match status" value="1"/>
</dbReference>
<dbReference type="PROSITE" id="PS50110">
    <property type="entry name" value="RESPONSE_REGULATORY"/>
    <property type="match status" value="1"/>
</dbReference>
<dbReference type="EMBL" id="JAPFFK010000015">
    <property type="protein sequence ID" value="KAJ6713025.1"/>
    <property type="molecule type" value="Genomic_DNA"/>
</dbReference>
<evidence type="ECO:0000313" key="4">
    <source>
        <dbReference type="Proteomes" id="UP001151532"/>
    </source>
</evidence>
<dbReference type="Proteomes" id="UP001151532">
    <property type="component" value="Chromosome 1"/>
</dbReference>
<evidence type="ECO:0000259" key="2">
    <source>
        <dbReference type="PROSITE" id="PS50110"/>
    </source>
</evidence>
<accession>A0A9Q0YWT6</accession>
<dbReference type="SUPFAM" id="SSF52172">
    <property type="entry name" value="CheY-like"/>
    <property type="match status" value="1"/>
</dbReference>
<dbReference type="OrthoDB" id="303614at2759"/>
<dbReference type="PANTHER" id="PTHR43228:SF19">
    <property type="entry name" value="RESPONSE REGULATOR RECEIVER DOMAIN PROTEIN"/>
    <property type="match status" value="1"/>
</dbReference>
<evidence type="ECO:0000313" key="3">
    <source>
        <dbReference type="EMBL" id="KAJ6713025.1"/>
    </source>
</evidence>
<organism evidence="3 4">
    <name type="scientific">Salix purpurea</name>
    <name type="common">Purple osier willow</name>
    <dbReference type="NCBI Taxonomy" id="77065"/>
    <lineage>
        <taxon>Eukaryota</taxon>
        <taxon>Viridiplantae</taxon>
        <taxon>Streptophyta</taxon>
        <taxon>Embryophyta</taxon>
        <taxon>Tracheophyta</taxon>
        <taxon>Spermatophyta</taxon>
        <taxon>Magnoliopsida</taxon>
        <taxon>eudicotyledons</taxon>
        <taxon>Gunneridae</taxon>
        <taxon>Pentapetalae</taxon>
        <taxon>rosids</taxon>
        <taxon>fabids</taxon>
        <taxon>Malpighiales</taxon>
        <taxon>Salicaceae</taxon>
        <taxon>Saliceae</taxon>
        <taxon>Salix</taxon>
    </lineage>
</organism>
<sequence length="363" mass="40954">MVDKDNTQTDADSRTQIAEMAVSVEKFIQRINASPGISRETIEAMSEAVKKISQARILIAGEATKIYHEEARESSQASMLRADEATKIYPELENTFAKLNDTISEMDRRMLESATKIMELKKGREEFMKLFNEMRDISRERNHSKVREKIDSVNHWLKKRIIDIDEIMKEEDSATGFDHAAALGKEEDVLCSRNGSDDTEGSRKRQRRGHEPYKFSVLLVEYDTSARIQNRTQIIQFIGRNNLGVKFQVAENGQQAVDLHSRDKASFNLILMDMDMPVHVTTGPEATRSLRALGVKSKIVGFSSESESEKIDQFISSGLSGCLKKPLTVEKIASFLPHPSSQLAITDSPREDKGLIDPLNFIT</sequence>
<reference evidence="3" key="1">
    <citation type="submission" date="2022-11" db="EMBL/GenBank/DDBJ databases">
        <authorList>
            <person name="Hyden B.L."/>
            <person name="Feng K."/>
            <person name="Yates T."/>
            <person name="Jawdy S."/>
            <person name="Smart L.B."/>
            <person name="Muchero W."/>
        </authorList>
    </citation>
    <scope>NUCLEOTIDE SEQUENCE</scope>
    <source>
        <tissue evidence="3">Shoot tip</tissue>
    </source>
</reference>
<dbReference type="InterPro" id="IPR052048">
    <property type="entry name" value="ST_Response_Regulator"/>
</dbReference>
<dbReference type="SMART" id="SM00448">
    <property type="entry name" value="REC"/>
    <property type="match status" value="1"/>
</dbReference>
<keyword evidence="1" id="KW-0597">Phosphoprotein</keyword>
<comment type="caution">
    <text evidence="3">The sequence shown here is derived from an EMBL/GenBank/DDBJ whole genome shotgun (WGS) entry which is preliminary data.</text>
</comment>
<dbReference type="Pfam" id="PF00072">
    <property type="entry name" value="Response_reg"/>
    <property type="match status" value="1"/>
</dbReference>
<name>A0A9Q0YWT6_SALPP</name>
<evidence type="ECO:0000256" key="1">
    <source>
        <dbReference type="PROSITE-ProRule" id="PRU00169"/>
    </source>
</evidence>
<dbReference type="AlphaFoldDB" id="A0A9Q0YWT6"/>
<feature type="domain" description="Response regulatory" evidence="2">
    <location>
        <begin position="216"/>
        <end position="340"/>
    </location>
</feature>
<dbReference type="PANTHER" id="PTHR43228">
    <property type="entry name" value="TWO-COMPONENT RESPONSE REGULATOR"/>
    <property type="match status" value="1"/>
</dbReference>
<gene>
    <name evidence="3" type="ORF">OIU79_009088</name>
</gene>
<keyword evidence="4" id="KW-1185">Reference proteome</keyword>
<dbReference type="GO" id="GO:0000160">
    <property type="term" value="P:phosphorelay signal transduction system"/>
    <property type="evidence" value="ECO:0007669"/>
    <property type="project" value="InterPro"/>
</dbReference>
<dbReference type="CDD" id="cd17546">
    <property type="entry name" value="REC_hyHK_CKI1_RcsC-like"/>
    <property type="match status" value="1"/>
</dbReference>
<protein>
    <submittedName>
        <fullName evidence="3">TWO-COMPONENT RESPONSE REGULATOR 24</fullName>
    </submittedName>
</protein>
<dbReference type="InterPro" id="IPR001789">
    <property type="entry name" value="Sig_transdc_resp-reg_receiver"/>
</dbReference>